<reference evidence="1" key="1">
    <citation type="submission" date="2021-04" db="EMBL/GenBank/DDBJ databases">
        <authorList>
            <person name="Tunstrom K."/>
        </authorList>
    </citation>
    <scope>NUCLEOTIDE SEQUENCE</scope>
</reference>
<proteinExistence type="predicted"/>
<dbReference type="EMBL" id="CAJQZP010001094">
    <property type="protein sequence ID" value="CAG5015988.1"/>
    <property type="molecule type" value="Genomic_DNA"/>
</dbReference>
<organism evidence="1 2">
    <name type="scientific">Parnassius apollo</name>
    <name type="common">Apollo butterfly</name>
    <name type="synonym">Papilio apollo</name>
    <dbReference type="NCBI Taxonomy" id="110799"/>
    <lineage>
        <taxon>Eukaryota</taxon>
        <taxon>Metazoa</taxon>
        <taxon>Ecdysozoa</taxon>
        <taxon>Arthropoda</taxon>
        <taxon>Hexapoda</taxon>
        <taxon>Insecta</taxon>
        <taxon>Pterygota</taxon>
        <taxon>Neoptera</taxon>
        <taxon>Endopterygota</taxon>
        <taxon>Lepidoptera</taxon>
        <taxon>Glossata</taxon>
        <taxon>Ditrysia</taxon>
        <taxon>Papilionoidea</taxon>
        <taxon>Papilionidae</taxon>
        <taxon>Parnassiinae</taxon>
        <taxon>Parnassini</taxon>
        <taxon>Parnassius</taxon>
        <taxon>Parnassius</taxon>
    </lineage>
</organism>
<protein>
    <submittedName>
        <fullName evidence="1">(apollo) hypothetical protein</fullName>
    </submittedName>
</protein>
<evidence type="ECO:0000313" key="2">
    <source>
        <dbReference type="Proteomes" id="UP000691718"/>
    </source>
</evidence>
<dbReference type="Proteomes" id="UP000691718">
    <property type="component" value="Unassembled WGS sequence"/>
</dbReference>
<comment type="caution">
    <text evidence="1">The sequence shown here is derived from an EMBL/GenBank/DDBJ whole genome shotgun (WGS) entry which is preliminary data.</text>
</comment>
<dbReference type="AlphaFoldDB" id="A0A8S3XBQ8"/>
<name>A0A8S3XBQ8_PARAO</name>
<keyword evidence="2" id="KW-1185">Reference proteome</keyword>
<evidence type="ECO:0000313" key="1">
    <source>
        <dbReference type="EMBL" id="CAG5015988.1"/>
    </source>
</evidence>
<gene>
    <name evidence="1" type="ORF">PAPOLLO_LOCUS16454</name>
</gene>
<accession>A0A8S3XBQ8</accession>
<sequence length="93" mass="10355">MPLVTGKVNTGIDKDEIGGKREKKEVRSLKLQQNKQNVAGQIYFAKSGVIKSGVQSREKLGSVIHDQKLITLMVPKGTIEFNRVSNYLGKKRT</sequence>